<proteinExistence type="predicted"/>
<keyword evidence="3" id="KW-1185">Reference proteome</keyword>
<dbReference type="AlphaFoldDB" id="A0A4Z1HEZ1"/>
<organism evidence="2 3">
    <name type="scientific">Botryotinia convoluta</name>
    <dbReference type="NCBI Taxonomy" id="54673"/>
    <lineage>
        <taxon>Eukaryota</taxon>
        <taxon>Fungi</taxon>
        <taxon>Dikarya</taxon>
        <taxon>Ascomycota</taxon>
        <taxon>Pezizomycotina</taxon>
        <taxon>Leotiomycetes</taxon>
        <taxon>Helotiales</taxon>
        <taxon>Sclerotiniaceae</taxon>
        <taxon>Botryotinia</taxon>
    </lineage>
</organism>
<dbReference type="EMBL" id="PQXN01000265">
    <property type="protein sequence ID" value="TGO47708.1"/>
    <property type="molecule type" value="Genomic_DNA"/>
</dbReference>
<feature type="compositionally biased region" description="Basic and acidic residues" evidence="1">
    <location>
        <begin position="10"/>
        <end position="20"/>
    </location>
</feature>
<name>A0A4Z1HEZ1_9HELO</name>
<sequence>MNLKGSGLAESHHSAFELPREPLNPGTIERLLVFRMPIELRVKGKRKIGAWLKSVDGGRNLDQISTVSWSGTGP</sequence>
<comment type="caution">
    <text evidence="2">The sequence shown here is derived from an EMBL/GenBank/DDBJ whole genome shotgun (WGS) entry which is preliminary data.</text>
</comment>
<protein>
    <submittedName>
        <fullName evidence="2">Uncharacterized protein</fullName>
    </submittedName>
</protein>
<evidence type="ECO:0000313" key="3">
    <source>
        <dbReference type="Proteomes" id="UP000297527"/>
    </source>
</evidence>
<dbReference type="Proteomes" id="UP000297527">
    <property type="component" value="Unassembled WGS sequence"/>
</dbReference>
<evidence type="ECO:0000256" key="1">
    <source>
        <dbReference type="SAM" id="MobiDB-lite"/>
    </source>
</evidence>
<accession>A0A4Z1HEZ1</accession>
<reference evidence="2 3" key="1">
    <citation type="submission" date="2017-12" db="EMBL/GenBank/DDBJ databases">
        <title>Comparative genomics of Botrytis spp.</title>
        <authorList>
            <person name="Valero-Jimenez C.A."/>
            <person name="Tapia P."/>
            <person name="Veloso J."/>
            <person name="Silva-Moreno E."/>
            <person name="Staats M."/>
            <person name="Valdes J.H."/>
            <person name="Van Kan J.A.L."/>
        </authorList>
    </citation>
    <scope>NUCLEOTIDE SEQUENCE [LARGE SCALE GENOMIC DNA]</scope>
    <source>
        <strain evidence="2 3">MUCL11595</strain>
    </source>
</reference>
<gene>
    <name evidence="2" type="ORF">BCON_0266g00140</name>
</gene>
<feature type="region of interest" description="Disordered" evidence="1">
    <location>
        <begin position="1"/>
        <end position="20"/>
    </location>
</feature>
<evidence type="ECO:0000313" key="2">
    <source>
        <dbReference type="EMBL" id="TGO47708.1"/>
    </source>
</evidence>